<accession>A0AAQ2ZDN2</accession>
<evidence type="ECO:0000313" key="2">
    <source>
        <dbReference type="Proteomes" id="UP000294726"/>
    </source>
</evidence>
<dbReference type="EMBL" id="LR031358">
    <property type="protein sequence ID" value="VDB97281.1"/>
    <property type="molecule type" value="Genomic_DNA"/>
</dbReference>
<proteinExistence type="predicted"/>
<evidence type="ECO:0000313" key="1">
    <source>
        <dbReference type="EMBL" id="VDB97281.1"/>
    </source>
</evidence>
<reference evidence="1 2" key="1">
    <citation type="submission" date="2018-08" db="EMBL/GenBank/DDBJ databases">
        <authorList>
            <person name="Lorentzen P. G. S. M."/>
        </authorList>
    </citation>
    <scope>NUCLEOTIDE SEQUENCE [LARGE SCALE GENOMIC DNA]</scope>
    <source>
        <strain evidence="1 2">CRBO_1381</strain>
    </source>
</reference>
<evidence type="ECO:0008006" key="3">
    <source>
        <dbReference type="Google" id="ProtNLM"/>
    </source>
</evidence>
<dbReference type="Proteomes" id="UP000294726">
    <property type="component" value="Chromosome"/>
</dbReference>
<protein>
    <recommendedName>
        <fullName evidence="3">Neutral/alkaline non-lysosomal ceramidase N-terminal domain-containing protein</fullName>
    </recommendedName>
</protein>
<dbReference type="AlphaFoldDB" id="A0AAQ2ZDN2"/>
<gene>
    <name evidence="1" type="ORF">OENI_0285</name>
</gene>
<organism evidence="1 2">
    <name type="scientific">Oenococcus oeni</name>
    <name type="common">Leuconostoc oenos</name>
    <dbReference type="NCBI Taxonomy" id="1247"/>
    <lineage>
        <taxon>Bacteria</taxon>
        <taxon>Bacillati</taxon>
        <taxon>Bacillota</taxon>
        <taxon>Bacilli</taxon>
        <taxon>Lactobacillales</taxon>
        <taxon>Lactobacillaceae</taxon>
        <taxon>Oenococcus</taxon>
    </lineage>
</organism>
<name>A0AAQ2ZDN2_OENOE</name>
<sequence length="430" mass="48281">MALNKKVKGEGEVLNDSFLAGSGKAKIVFFQDDFPIKRFTGIHDNLYIRVLLIDSNQRFAFVSIDLTSLTKDRIDLYKSLIHQLTSIDEGNIWVSVTHTFSAPHIPLESQKDDEEKIISMMLFKTSAALKEAVNQALLSMKPAKIGFSYSSCPLNINRNIPTRLGWWLGRNDDEYSNHDVRTITLKQKNNDIIAILYNFDVQSSVMDDVSTKSGGLLISSDFVGKASNDIENTLGKDSVAIFLPGSAGDQAPIFKGSNWQVTKNNQLVCSSIHEEAYSLVDQLGVKLSQSVQRAVSATDKFADNCEIKINHYSVYLPEQRAKYSTKALRPSKNYQFEKTGNSLFVPIDILYLNNLAMIGTTPELNRSFGQKLREKFNNQNTFVCTLVNGAMKYLPEDLDFIRHTYTAMNTRLGQGSDRLFLEQIAKILEA</sequence>